<sequence>MVGIESGESWIWYLSRLKKYIGDMSSLAIISEPIHRVPECILQTMLPPFVDEYESKDRQARENIDFVLEAAKAYRQSDFKESLAYIARQNQLQEIGKVVFPCGSVQYYDIKQCRVHQCLKAKRILVSMLRRLSIGGSTNPPIFGYSRLIKVDMR</sequence>
<evidence type="ECO:0000313" key="2">
    <source>
        <dbReference type="Proteomes" id="UP000235145"/>
    </source>
</evidence>
<comment type="caution">
    <text evidence="1">The sequence shown here is derived from an EMBL/GenBank/DDBJ whole genome shotgun (WGS) entry which is preliminary data.</text>
</comment>
<keyword evidence="2" id="KW-1185">Reference proteome</keyword>
<accession>A0A9R1WML6</accession>
<evidence type="ECO:0000313" key="1">
    <source>
        <dbReference type="EMBL" id="KAJ0226484.1"/>
    </source>
</evidence>
<proteinExistence type="predicted"/>
<dbReference type="Proteomes" id="UP000235145">
    <property type="component" value="Unassembled WGS sequence"/>
</dbReference>
<reference evidence="1 2" key="1">
    <citation type="journal article" date="2017" name="Nat. Commun.">
        <title>Genome assembly with in vitro proximity ligation data and whole-genome triplication in lettuce.</title>
        <authorList>
            <person name="Reyes-Chin-Wo S."/>
            <person name="Wang Z."/>
            <person name="Yang X."/>
            <person name="Kozik A."/>
            <person name="Arikit S."/>
            <person name="Song C."/>
            <person name="Xia L."/>
            <person name="Froenicke L."/>
            <person name="Lavelle D.O."/>
            <person name="Truco M.J."/>
            <person name="Xia R."/>
            <person name="Zhu S."/>
            <person name="Xu C."/>
            <person name="Xu H."/>
            <person name="Xu X."/>
            <person name="Cox K."/>
            <person name="Korf I."/>
            <person name="Meyers B.C."/>
            <person name="Michelmore R.W."/>
        </authorList>
    </citation>
    <scope>NUCLEOTIDE SEQUENCE [LARGE SCALE GENOMIC DNA]</scope>
    <source>
        <strain evidence="2">cv. Salinas</strain>
        <tissue evidence="1">Seedlings</tissue>
    </source>
</reference>
<name>A0A9R1WML6_LACSA</name>
<dbReference type="AlphaFoldDB" id="A0A9R1WML6"/>
<protein>
    <submittedName>
        <fullName evidence="1">Uncharacterized protein</fullName>
    </submittedName>
</protein>
<dbReference type="EMBL" id="NBSK02000001">
    <property type="protein sequence ID" value="KAJ0226484.1"/>
    <property type="molecule type" value="Genomic_DNA"/>
</dbReference>
<organism evidence="1 2">
    <name type="scientific">Lactuca sativa</name>
    <name type="common">Garden lettuce</name>
    <dbReference type="NCBI Taxonomy" id="4236"/>
    <lineage>
        <taxon>Eukaryota</taxon>
        <taxon>Viridiplantae</taxon>
        <taxon>Streptophyta</taxon>
        <taxon>Embryophyta</taxon>
        <taxon>Tracheophyta</taxon>
        <taxon>Spermatophyta</taxon>
        <taxon>Magnoliopsida</taxon>
        <taxon>eudicotyledons</taxon>
        <taxon>Gunneridae</taxon>
        <taxon>Pentapetalae</taxon>
        <taxon>asterids</taxon>
        <taxon>campanulids</taxon>
        <taxon>Asterales</taxon>
        <taxon>Asteraceae</taxon>
        <taxon>Cichorioideae</taxon>
        <taxon>Cichorieae</taxon>
        <taxon>Lactucinae</taxon>
        <taxon>Lactuca</taxon>
    </lineage>
</organism>
<gene>
    <name evidence="1" type="ORF">LSAT_V11C100005510</name>
</gene>